<dbReference type="Proteomes" id="UP001212152">
    <property type="component" value="Unassembled WGS sequence"/>
</dbReference>
<comment type="subcellular location">
    <subcellularLocation>
        <location evidence="1">Nucleus</location>
    </subcellularLocation>
</comment>
<sequence length="747" mass="82205">MGYVAFTKLDEVYQAIKANASSGANGASTVVIFASPDADALCALKILVTLLKSDCVAHKVVPVAGYADLSTANDDHVHDNEELRSIILLNCGGNVDLLDLFSLSENMTVYVCDSHRPLNLRSLFSHDQIVFMDDGDIDELPDLKTAVEELEFEDDESEDDDDDDDDEDEADPAAETSEEEEPDILDGEAGPAGKENAERPPNAKRKEPPGATVDNIAKKRARVASRRRRRKEHQRAIAEYYAEGAYYGVSVTGMWYTVASQLGRASNDFLWLSLIGLSDQYLHDRVDHRRYLSLVETFKDEVNRYNVSTANTDDADDLESLFGDGGNKANDSARHPDDQAIRCDDEFRLMLLRHWTMLDSLYYSVYVATKLGIWKEMGRKRLGNFIVKMGVPTKETQQRFAEMSLQFKKSVKQKLIAVAPRFNMTEIVFPSFYKHFGFKGIVSAPDVVYSLTSLLDWGAEWIKRQGAAGGSFADSAGGGAASSAQLLAPANGRPGARDTSEVISGGLAGVGVGTRTGFAAVAMRAGDALPGVDDDSDESDAPDPEDEDPDAEDGARREKKKERAWVRNFYVAYDALDSFDLLQHGIHLAMSFQRALVRTATSILEKKLTQKLRNFQLTVLTGEGLGAGVNGSGALSDENDFALFGRSPAHLGRLAKFLMEAFKEFKDKDLPLVIAALNEPADAFLVIGYTGLTKRGALRKNTFGPAFEKAAERTQARVKHDSFEASIMEVRREDLGDFLETLQSMMQ</sequence>
<accession>A0AAD5TG78</accession>
<reference evidence="7" key="1">
    <citation type="submission" date="2020-05" db="EMBL/GenBank/DDBJ databases">
        <title>Phylogenomic resolution of chytrid fungi.</title>
        <authorList>
            <person name="Stajich J.E."/>
            <person name="Amses K."/>
            <person name="Simmons R."/>
            <person name="Seto K."/>
            <person name="Myers J."/>
            <person name="Bonds A."/>
            <person name="Quandt C.A."/>
            <person name="Barry K."/>
            <person name="Liu P."/>
            <person name="Grigoriev I."/>
            <person name="Longcore J.E."/>
            <person name="James T.Y."/>
        </authorList>
    </citation>
    <scope>NUCLEOTIDE SEQUENCE</scope>
    <source>
        <strain evidence="7">JEL0379</strain>
    </source>
</reference>
<evidence type="ECO:0000256" key="1">
    <source>
        <dbReference type="ARBA" id="ARBA00004123"/>
    </source>
</evidence>
<dbReference type="GO" id="GO:0003697">
    <property type="term" value="F:single-stranded DNA binding"/>
    <property type="evidence" value="ECO:0007669"/>
    <property type="project" value="TreeGrafter"/>
</dbReference>
<name>A0AAD5TG78_9FUNG</name>
<dbReference type="Pfam" id="PF02724">
    <property type="entry name" value="CDC45"/>
    <property type="match status" value="1"/>
</dbReference>
<dbReference type="PANTHER" id="PTHR10507:SF0">
    <property type="entry name" value="CELL DIVISION CONTROL PROTEIN 45 HOMOLOG"/>
    <property type="match status" value="1"/>
</dbReference>
<dbReference type="GO" id="GO:0000727">
    <property type="term" value="P:double-strand break repair via break-induced replication"/>
    <property type="evidence" value="ECO:0007669"/>
    <property type="project" value="TreeGrafter"/>
</dbReference>
<evidence type="ECO:0000256" key="3">
    <source>
        <dbReference type="ARBA" id="ARBA00022705"/>
    </source>
</evidence>
<proteinExistence type="inferred from homology"/>
<dbReference type="GO" id="GO:0006270">
    <property type="term" value="P:DNA replication initiation"/>
    <property type="evidence" value="ECO:0007669"/>
    <property type="project" value="InterPro"/>
</dbReference>
<dbReference type="AlphaFoldDB" id="A0AAD5TG78"/>
<dbReference type="EMBL" id="JADGJQ010000048">
    <property type="protein sequence ID" value="KAJ3175752.1"/>
    <property type="molecule type" value="Genomic_DNA"/>
</dbReference>
<feature type="compositionally biased region" description="Acidic residues" evidence="6">
    <location>
        <begin position="151"/>
        <end position="186"/>
    </location>
</feature>
<organism evidence="7 8">
    <name type="scientific">Geranomyces variabilis</name>
    <dbReference type="NCBI Taxonomy" id="109894"/>
    <lineage>
        <taxon>Eukaryota</taxon>
        <taxon>Fungi</taxon>
        <taxon>Fungi incertae sedis</taxon>
        <taxon>Chytridiomycota</taxon>
        <taxon>Chytridiomycota incertae sedis</taxon>
        <taxon>Chytridiomycetes</taxon>
        <taxon>Spizellomycetales</taxon>
        <taxon>Powellomycetaceae</taxon>
        <taxon>Geranomyces</taxon>
    </lineage>
</organism>
<comment type="caution">
    <text evidence="7">The sequence shown here is derived from an EMBL/GenBank/DDBJ whole genome shotgun (WGS) entry which is preliminary data.</text>
</comment>
<gene>
    <name evidence="7" type="ORF">HDU87_005745</name>
</gene>
<dbReference type="GO" id="GO:1902977">
    <property type="term" value="P:mitotic DNA replication preinitiation complex assembly"/>
    <property type="evidence" value="ECO:0007669"/>
    <property type="project" value="TreeGrafter"/>
</dbReference>
<keyword evidence="8" id="KW-1185">Reference proteome</keyword>
<evidence type="ECO:0000256" key="5">
    <source>
        <dbReference type="ARBA" id="ARBA00023306"/>
    </source>
</evidence>
<evidence type="ECO:0000256" key="6">
    <source>
        <dbReference type="SAM" id="MobiDB-lite"/>
    </source>
</evidence>
<dbReference type="GO" id="GO:0003688">
    <property type="term" value="F:DNA replication origin binding"/>
    <property type="evidence" value="ECO:0007669"/>
    <property type="project" value="TreeGrafter"/>
</dbReference>
<dbReference type="PANTHER" id="PTHR10507">
    <property type="entry name" value="CDC45-RELATED PROTEIN"/>
    <property type="match status" value="1"/>
</dbReference>
<keyword evidence="5" id="KW-0131">Cell cycle</keyword>
<protein>
    <recommendedName>
        <fullName evidence="9">CDC45-like protein</fullName>
    </recommendedName>
</protein>
<dbReference type="GO" id="GO:0031261">
    <property type="term" value="C:DNA replication preinitiation complex"/>
    <property type="evidence" value="ECO:0007669"/>
    <property type="project" value="TreeGrafter"/>
</dbReference>
<feature type="compositionally biased region" description="Acidic residues" evidence="6">
    <location>
        <begin position="532"/>
        <end position="552"/>
    </location>
</feature>
<evidence type="ECO:0000256" key="2">
    <source>
        <dbReference type="ARBA" id="ARBA00010727"/>
    </source>
</evidence>
<dbReference type="GO" id="GO:0003682">
    <property type="term" value="F:chromatin binding"/>
    <property type="evidence" value="ECO:0007669"/>
    <property type="project" value="TreeGrafter"/>
</dbReference>
<comment type="similarity">
    <text evidence="2">Belongs to the CDC45 family.</text>
</comment>
<keyword evidence="4" id="KW-0539">Nucleus</keyword>
<feature type="region of interest" description="Disordered" evidence="6">
    <location>
        <begin position="529"/>
        <end position="559"/>
    </location>
</feature>
<keyword evidence="3" id="KW-0235">DNA replication</keyword>
<evidence type="ECO:0000313" key="7">
    <source>
        <dbReference type="EMBL" id="KAJ3175752.1"/>
    </source>
</evidence>
<dbReference type="InterPro" id="IPR003874">
    <property type="entry name" value="CDC45"/>
</dbReference>
<feature type="region of interest" description="Disordered" evidence="6">
    <location>
        <begin position="151"/>
        <end position="213"/>
    </location>
</feature>
<evidence type="ECO:0000256" key="4">
    <source>
        <dbReference type="ARBA" id="ARBA00023242"/>
    </source>
</evidence>
<evidence type="ECO:0000313" key="8">
    <source>
        <dbReference type="Proteomes" id="UP001212152"/>
    </source>
</evidence>
<evidence type="ECO:0008006" key="9">
    <source>
        <dbReference type="Google" id="ProtNLM"/>
    </source>
</evidence>